<dbReference type="GO" id="GO:0005524">
    <property type="term" value="F:ATP binding"/>
    <property type="evidence" value="ECO:0007669"/>
    <property type="project" value="UniProtKB-KW"/>
</dbReference>
<dbReference type="GO" id="GO:0000775">
    <property type="term" value="C:chromosome, centromeric region"/>
    <property type="evidence" value="ECO:0007669"/>
    <property type="project" value="EnsemblFungi"/>
</dbReference>
<keyword evidence="10" id="KW-1185">Reference proteome</keyword>
<dbReference type="SMART" id="SM00220">
    <property type="entry name" value="S_TKc"/>
    <property type="match status" value="1"/>
</dbReference>
<dbReference type="PROSITE" id="PS50011">
    <property type="entry name" value="PROTEIN_KINASE_DOM"/>
    <property type="match status" value="1"/>
</dbReference>
<proteinExistence type="predicted"/>
<dbReference type="GO" id="GO:1902977">
    <property type="term" value="P:mitotic DNA replication preinitiation complex assembly"/>
    <property type="evidence" value="ECO:0007669"/>
    <property type="project" value="EnsemblFungi"/>
</dbReference>
<dbReference type="PANTHER" id="PTHR44167">
    <property type="entry name" value="OVARIAN-SPECIFIC SERINE/THREONINE-PROTEIN KINASE LOK-RELATED"/>
    <property type="match status" value="1"/>
</dbReference>
<keyword evidence="2" id="KW-0723">Serine/threonine-protein kinase</keyword>
<dbReference type="GO" id="GO:0000785">
    <property type="term" value="C:chromatin"/>
    <property type="evidence" value="ECO:0007669"/>
    <property type="project" value="EnsemblFungi"/>
</dbReference>
<dbReference type="GO" id="GO:0004674">
    <property type="term" value="F:protein serine/threonine kinase activity"/>
    <property type="evidence" value="ECO:0007669"/>
    <property type="project" value="UniProtKB-KW"/>
</dbReference>
<dbReference type="Gene3D" id="1.10.510.10">
    <property type="entry name" value="Transferase(Phosphotransferase) domain 1"/>
    <property type="match status" value="1"/>
</dbReference>
<evidence type="ECO:0000256" key="2">
    <source>
        <dbReference type="ARBA" id="ARBA00022527"/>
    </source>
</evidence>
<feature type="compositionally biased region" description="Acidic residues" evidence="7">
    <location>
        <begin position="49"/>
        <end position="60"/>
    </location>
</feature>
<dbReference type="PANTHER" id="PTHR44167:SF23">
    <property type="entry name" value="CDC7 KINASE, ISOFORM A-RELATED"/>
    <property type="match status" value="1"/>
</dbReference>
<keyword evidence="5 9" id="KW-0418">Kinase</keyword>
<dbReference type="InterPro" id="IPR011009">
    <property type="entry name" value="Kinase-like_dom_sf"/>
</dbReference>
<dbReference type="GO" id="GO:0060903">
    <property type="term" value="P:positive regulation of meiosis I"/>
    <property type="evidence" value="ECO:0007669"/>
    <property type="project" value="EnsemblFungi"/>
</dbReference>
<protein>
    <recommendedName>
        <fullName evidence="1">non-specific serine/threonine protein kinase</fullName>
        <ecNumber evidence="1">2.7.11.1</ecNumber>
    </recommendedName>
</protein>
<keyword evidence="6" id="KW-0067">ATP-binding</keyword>
<dbReference type="GO" id="GO:0033314">
    <property type="term" value="P:mitotic DNA replication checkpoint signaling"/>
    <property type="evidence" value="ECO:0007669"/>
    <property type="project" value="EnsemblFungi"/>
</dbReference>
<dbReference type="GO" id="GO:1905342">
    <property type="term" value="P:positive regulation of protein localization to kinetochore"/>
    <property type="evidence" value="ECO:0007669"/>
    <property type="project" value="EnsemblFungi"/>
</dbReference>
<dbReference type="EMBL" id="DS499596">
    <property type="protein sequence ID" value="EDP53176.1"/>
    <property type="molecule type" value="Genomic_DNA"/>
</dbReference>
<dbReference type="GO" id="GO:0031573">
    <property type="term" value="P:mitotic intra-S DNA damage checkpoint signaling"/>
    <property type="evidence" value="ECO:0007669"/>
    <property type="project" value="EnsemblFungi"/>
</dbReference>
<keyword evidence="3" id="KW-0808">Transferase</keyword>
<keyword evidence="4" id="KW-0547">Nucleotide-binding</keyword>
<gene>
    <name evidence="9" type="ORF">AFUB_043460</name>
</gene>
<reference evidence="9 10" key="1">
    <citation type="journal article" date="2008" name="PLoS Genet.">
        <title>Genomic islands in the pathogenic filamentous fungus Aspergillus fumigatus.</title>
        <authorList>
            <person name="Fedorova N.D."/>
            <person name="Khaldi N."/>
            <person name="Joardar V.S."/>
            <person name="Maiti R."/>
            <person name="Amedeo P."/>
            <person name="Anderson M.J."/>
            <person name="Crabtree J."/>
            <person name="Silva J.C."/>
            <person name="Badger J.H."/>
            <person name="Albarraq A."/>
            <person name="Angiuoli S."/>
            <person name="Bussey H."/>
            <person name="Bowyer P."/>
            <person name="Cotty P.J."/>
            <person name="Dyer P.S."/>
            <person name="Egan A."/>
            <person name="Galens K."/>
            <person name="Fraser-Liggett C.M."/>
            <person name="Haas B.J."/>
            <person name="Inman J.M."/>
            <person name="Kent R."/>
            <person name="Lemieux S."/>
            <person name="Malavazi I."/>
            <person name="Orvis J."/>
            <person name="Roemer T."/>
            <person name="Ronning C.M."/>
            <person name="Sundaram J.P."/>
            <person name="Sutton G."/>
            <person name="Turner G."/>
            <person name="Venter J.C."/>
            <person name="White O.R."/>
            <person name="Whitty B.R."/>
            <person name="Youngman P."/>
            <person name="Wolfe K.H."/>
            <person name="Goldman G.H."/>
            <person name="Wortman J.R."/>
            <person name="Jiang B."/>
            <person name="Denning D.W."/>
            <person name="Nierman W.C."/>
        </authorList>
    </citation>
    <scope>NUCLEOTIDE SEQUENCE [LARGE SCALE GENOMIC DNA]</scope>
    <source>
        <strain evidence="10">CBS 144.89 / FGSC A1163 / CEA10</strain>
    </source>
</reference>
<dbReference type="GO" id="GO:1903468">
    <property type="term" value="P:positive regulation of DNA replication initiation"/>
    <property type="evidence" value="ECO:0007669"/>
    <property type="project" value="EnsemblFungi"/>
</dbReference>
<dbReference type="Proteomes" id="UP000001699">
    <property type="component" value="Unassembled WGS sequence"/>
</dbReference>
<dbReference type="OrthoDB" id="10020333at2759"/>
<sequence>MHAPLTGVFGLQKSGATDHHCTQAHMAVVDDGTATDSDASVDSRRAEGDHEDEDEEEEVDDSVREDMKKLEDTFPGISDRFRLVNRIGEGTFSTVYKAEDLLYDHYKNDWDTFQETQSSNWSSPPAKRRRVEESVTKRRKPRYVALKKIYVTSSPLRIQNELELLHDLRGCRSVCPLITAFRHQDQVVAVLPFFPHTDFRIQYRTFMVADMRHYFRSLFTALNSVHKHNILHRDIKPTLWSGGSTCLCANPNFVRRSRLLQSYYYTHCSSSTLSVGYPKNDSRPARRANRAGTRGFRAPEVLFKCTSQTTKIDMWSAGVILLTLLGRRFPFFNSADDVDAMIEMASIFGTRRMKTAAAMHGQIFETNIPTIGEKGYGWEKLVKWASCVEELTESERQATRLLAGLMELDPYKRLSAREALQHEFFTNPIEHDVEWGGLPEDSADTGEDEEGDRDDDEADEVAMV</sequence>
<dbReference type="Pfam" id="PF00069">
    <property type="entry name" value="Pkinase"/>
    <property type="match status" value="2"/>
</dbReference>
<dbReference type="GO" id="GO:1904968">
    <property type="term" value="P:positive regulation of spindle attachment to meiosis I kinetochore"/>
    <property type="evidence" value="ECO:0007669"/>
    <property type="project" value="EnsemblFungi"/>
</dbReference>
<evidence type="ECO:0000313" key="9">
    <source>
        <dbReference type="EMBL" id="EDP53176.1"/>
    </source>
</evidence>
<feature type="region of interest" description="Disordered" evidence="7">
    <location>
        <begin position="431"/>
        <end position="464"/>
    </location>
</feature>
<dbReference type="HOGENOM" id="CLU_000288_118_2_1"/>
<evidence type="ECO:0000256" key="5">
    <source>
        <dbReference type="ARBA" id="ARBA00022777"/>
    </source>
</evidence>
<dbReference type="GO" id="GO:0006270">
    <property type="term" value="P:DNA replication initiation"/>
    <property type="evidence" value="ECO:0007669"/>
    <property type="project" value="EnsemblFungi"/>
</dbReference>
<evidence type="ECO:0000256" key="4">
    <source>
        <dbReference type="ARBA" id="ARBA00022741"/>
    </source>
</evidence>
<evidence type="ECO:0000259" key="8">
    <source>
        <dbReference type="PROSITE" id="PS50011"/>
    </source>
</evidence>
<dbReference type="EC" id="2.7.11.1" evidence="1"/>
<evidence type="ECO:0000313" key="10">
    <source>
        <dbReference type="Proteomes" id="UP000001699"/>
    </source>
</evidence>
<dbReference type="GO" id="GO:0042802">
    <property type="term" value="F:identical protein binding"/>
    <property type="evidence" value="ECO:0007669"/>
    <property type="project" value="EnsemblFungi"/>
</dbReference>
<feature type="region of interest" description="Disordered" evidence="7">
    <location>
        <begin position="28"/>
        <end position="66"/>
    </location>
</feature>
<dbReference type="GO" id="GO:0001100">
    <property type="term" value="P:negative regulation of exit from mitosis"/>
    <property type="evidence" value="ECO:0007669"/>
    <property type="project" value="EnsemblFungi"/>
</dbReference>
<evidence type="ECO:0000256" key="3">
    <source>
        <dbReference type="ARBA" id="ARBA00022679"/>
    </source>
</evidence>
<dbReference type="InterPro" id="IPR000719">
    <property type="entry name" value="Prot_kinase_dom"/>
</dbReference>
<dbReference type="CDD" id="cd14019">
    <property type="entry name" value="STKc_Cdc7"/>
    <property type="match status" value="1"/>
</dbReference>
<feature type="domain" description="Protein kinase" evidence="8">
    <location>
        <begin position="81"/>
        <end position="425"/>
    </location>
</feature>
<dbReference type="SUPFAM" id="SSF56112">
    <property type="entry name" value="Protein kinase-like (PK-like)"/>
    <property type="match status" value="1"/>
</dbReference>
<feature type="region of interest" description="Disordered" evidence="7">
    <location>
        <begin position="115"/>
        <end position="134"/>
    </location>
</feature>
<dbReference type="GO" id="GO:0031431">
    <property type="term" value="C:Dbf4-dependent protein kinase complex"/>
    <property type="evidence" value="ECO:0007669"/>
    <property type="project" value="EnsemblFungi"/>
</dbReference>
<evidence type="ECO:0000256" key="7">
    <source>
        <dbReference type="SAM" id="MobiDB-lite"/>
    </source>
</evidence>
<dbReference type="GO" id="GO:0000727">
    <property type="term" value="P:double-strand break repair via break-induced replication"/>
    <property type="evidence" value="ECO:0007669"/>
    <property type="project" value="EnsemblFungi"/>
</dbReference>
<name>B0XZ80_ASPFC</name>
<dbReference type="Gene3D" id="3.30.200.20">
    <property type="entry name" value="Phosphorylase Kinase, domain 1"/>
    <property type="match status" value="1"/>
</dbReference>
<organism evidence="9 10">
    <name type="scientific">Aspergillus fumigatus (strain CBS 144.89 / FGSC A1163 / CEA10)</name>
    <name type="common">Neosartorya fumigata</name>
    <dbReference type="NCBI Taxonomy" id="451804"/>
    <lineage>
        <taxon>Eukaryota</taxon>
        <taxon>Fungi</taxon>
        <taxon>Dikarya</taxon>
        <taxon>Ascomycota</taxon>
        <taxon>Pezizomycotina</taxon>
        <taxon>Eurotiomycetes</taxon>
        <taxon>Eurotiomycetidae</taxon>
        <taxon>Eurotiales</taxon>
        <taxon>Aspergillaceae</taxon>
        <taxon>Aspergillus</taxon>
        <taxon>Aspergillus subgen. Fumigati</taxon>
    </lineage>
</organism>
<dbReference type="AlphaFoldDB" id="B0XZ80"/>
<dbReference type="GO" id="GO:0006279">
    <property type="term" value="P:premeiotic DNA replication"/>
    <property type="evidence" value="ECO:0007669"/>
    <property type="project" value="EnsemblFungi"/>
</dbReference>
<evidence type="ECO:0000256" key="6">
    <source>
        <dbReference type="ARBA" id="ARBA00022840"/>
    </source>
</evidence>
<evidence type="ECO:0000256" key="1">
    <source>
        <dbReference type="ARBA" id="ARBA00012513"/>
    </source>
</evidence>
<dbReference type="GO" id="GO:0045739">
    <property type="term" value="P:positive regulation of DNA repair"/>
    <property type="evidence" value="ECO:0007669"/>
    <property type="project" value="EnsemblFungi"/>
</dbReference>
<accession>B0XZ80</accession>
<dbReference type="PhylomeDB" id="B0XZ80"/>
<dbReference type="GO" id="GO:0031503">
    <property type="term" value="P:protein-containing complex localization"/>
    <property type="evidence" value="ECO:0007669"/>
    <property type="project" value="EnsemblFungi"/>
</dbReference>
<feature type="compositionally biased region" description="Acidic residues" evidence="7">
    <location>
        <begin position="441"/>
        <end position="464"/>
    </location>
</feature>
<dbReference type="GO" id="GO:1905263">
    <property type="term" value="P:positive regulation of meiotic DNA double-strand break formation involved in reciprocal meiotic recombination"/>
    <property type="evidence" value="ECO:0007669"/>
    <property type="project" value="EnsemblFungi"/>
</dbReference>
<dbReference type="GO" id="GO:0000082">
    <property type="term" value="P:G1/S transition of mitotic cell cycle"/>
    <property type="evidence" value="ECO:0007669"/>
    <property type="project" value="EnsemblFungi"/>
</dbReference>